<evidence type="ECO:0008006" key="3">
    <source>
        <dbReference type="Google" id="ProtNLM"/>
    </source>
</evidence>
<dbReference type="KEGG" id="osg:BST96_16210"/>
<dbReference type="EMBL" id="CP019343">
    <property type="protein sequence ID" value="ARN75514.1"/>
    <property type="molecule type" value="Genomic_DNA"/>
</dbReference>
<sequence length="118" mass="13356">MKKQPNFYRRRAPRLSTWPDLPLRKSVSAVKIFSVIALLLFIFSSSKVIAQSEPPPPSTEKIIQQAEYLFQAKVISVKTASDPQLYQIRLLQRSGNIILVTADKKTGEMTAINSPQQR</sequence>
<organism evidence="1 2">
    <name type="scientific">Oceanicoccus sagamiensis</name>
    <dbReference type="NCBI Taxonomy" id="716816"/>
    <lineage>
        <taxon>Bacteria</taxon>
        <taxon>Pseudomonadati</taxon>
        <taxon>Pseudomonadota</taxon>
        <taxon>Gammaproteobacteria</taxon>
        <taxon>Cellvibrionales</taxon>
        <taxon>Spongiibacteraceae</taxon>
        <taxon>Oceanicoccus</taxon>
    </lineage>
</organism>
<accession>A0A1X9NEM9</accession>
<name>A0A1X9NEM9_9GAMM</name>
<protein>
    <recommendedName>
        <fullName evidence="3">PepSY domain-containing protein</fullName>
    </recommendedName>
</protein>
<proteinExistence type="predicted"/>
<dbReference type="Proteomes" id="UP000193450">
    <property type="component" value="Chromosome"/>
</dbReference>
<dbReference type="OrthoDB" id="5874590at2"/>
<evidence type="ECO:0000313" key="1">
    <source>
        <dbReference type="EMBL" id="ARN75514.1"/>
    </source>
</evidence>
<dbReference type="AlphaFoldDB" id="A0A1X9NEM9"/>
<dbReference type="RefSeq" id="WP_085759696.1">
    <property type="nucleotide sequence ID" value="NZ_CP019343.1"/>
</dbReference>
<reference evidence="1 2" key="1">
    <citation type="submission" date="2016-11" db="EMBL/GenBank/DDBJ databases">
        <title>Trade-off between light-utilization and light-protection in marine flavobacteria.</title>
        <authorList>
            <person name="Kumagai Y."/>
        </authorList>
    </citation>
    <scope>NUCLEOTIDE SEQUENCE [LARGE SCALE GENOMIC DNA]</scope>
    <source>
        <strain evidence="1 2">NBRC 107125</strain>
    </source>
</reference>
<keyword evidence="2" id="KW-1185">Reference proteome</keyword>
<evidence type="ECO:0000313" key="2">
    <source>
        <dbReference type="Proteomes" id="UP000193450"/>
    </source>
</evidence>
<gene>
    <name evidence="1" type="ORF">BST96_16210</name>
</gene>